<keyword evidence="4" id="KW-1185">Reference proteome</keyword>
<comment type="caution">
    <text evidence="3">The sequence shown here is derived from an EMBL/GenBank/DDBJ whole genome shotgun (WGS) entry which is preliminary data.</text>
</comment>
<proteinExistence type="predicted"/>
<keyword evidence="1" id="KW-1133">Transmembrane helix</keyword>
<dbReference type="InterPro" id="IPR058983">
    <property type="entry name" value="AftB_C"/>
</dbReference>
<feature type="transmembrane region" description="Helical" evidence="1">
    <location>
        <begin position="229"/>
        <end position="256"/>
    </location>
</feature>
<dbReference type="Proteomes" id="UP001144096">
    <property type="component" value="Unassembled WGS sequence"/>
</dbReference>
<reference evidence="3" key="1">
    <citation type="submission" date="2022-06" db="EMBL/GenBank/DDBJ databases">
        <title>Amycolatopsis iheyaensis sp. nov., a new species of the genus Amycolatopsis isolated from soil in Iheya island, Japan.</title>
        <authorList>
            <person name="Ngamcharungchit C."/>
            <person name="Kanto H."/>
            <person name="Take A."/>
            <person name="Intra B."/>
            <person name="Matsumoto A."/>
            <person name="Panbangred W."/>
            <person name="Inahashi Y."/>
        </authorList>
    </citation>
    <scope>NUCLEOTIDE SEQUENCE</scope>
    <source>
        <strain evidence="3">OK19-0408</strain>
    </source>
</reference>
<feature type="domain" description="Terminal beta-(1-&gt;2)-arabinofuranosyltransferase C-terminal" evidence="2">
    <location>
        <begin position="414"/>
        <end position="532"/>
    </location>
</feature>
<feature type="transmembrane region" description="Helical" evidence="1">
    <location>
        <begin position="67"/>
        <end position="85"/>
    </location>
</feature>
<dbReference type="AlphaFoldDB" id="A0A9X2NP07"/>
<organism evidence="3 4">
    <name type="scientific">Amycolatopsis iheyensis</name>
    <dbReference type="NCBI Taxonomy" id="2945988"/>
    <lineage>
        <taxon>Bacteria</taxon>
        <taxon>Bacillati</taxon>
        <taxon>Actinomycetota</taxon>
        <taxon>Actinomycetes</taxon>
        <taxon>Pseudonocardiales</taxon>
        <taxon>Pseudonocardiaceae</taxon>
        <taxon>Amycolatopsis</taxon>
    </lineage>
</organism>
<keyword evidence="1" id="KW-0812">Transmembrane</keyword>
<protein>
    <submittedName>
        <fullName evidence="3">Arabinofuranosyltransferase</fullName>
    </submittedName>
</protein>
<evidence type="ECO:0000313" key="3">
    <source>
        <dbReference type="EMBL" id="MCR6490399.1"/>
    </source>
</evidence>
<evidence type="ECO:0000256" key="1">
    <source>
        <dbReference type="SAM" id="Phobius"/>
    </source>
</evidence>
<name>A0A9X2NP07_9PSEU</name>
<feature type="transmembrane region" description="Helical" evidence="1">
    <location>
        <begin position="263"/>
        <end position="281"/>
    </location>
</feature>
<sequence length="540" mass="58315">MAIFAFLAWQRRWVCDDGLIVLRTVENLLHGDGPVFNAGERVEANTSTLWTYVLALGGLQPWLRLEWVSVVVGLVSAVGGLFFGLDGARRLFPGRRVVPAGGLVVLALPPFWDYATSGLETGLVTLWLALVWWQLVRHATGGPVRVWPTVLLIGLGPLVRPEFALVSAIAFAALIAVVRPGWRRALGLLVLAGVLPVAYQVFRMGYYGLITPNTALAKEATQARWDRGWFYLVDFFGSYWLLVPVALLLAAAVLVLRSLERKTLVVALTPVVAGILLGLYVTRVGGDYMHARMLLPVLTCLLLPIMVVPLTRWTTPLVLAVVAWTVTSAVGLRPASAEQHKIGAYGISDARVFWVDSTHNEHPITAEDAGLIPGYLPELAAARAKVTGPAVAVSVNGTWVLYPATHDVVSSPGALGFPGMLLPRDETVIDDLGLAGPLAAHSLPITGRPAGHQKLLSVAWVIADAGVGTPEQLSAAGNELVWSKEILAARIALARPEIREMLDSVRAPLTFGRFWDNLVHSVGRSRLRFNPHPLDAQFGG</sequence>
<feature type="transmembrane region" description="Helical" evidence="1">
    <location>
        <begin position="158"/>
        <end position="178"/>
    </location>
</feature>
<dbReference type="EMBL" id="JAMXQV010000045">
    <property type="protein sequence ID" value="MCR6490399.1"/>
    <property type="molecule type" value="Genomic_DNA"/>
</dbReference>
<accession>A0A9X2NP07</accession>
<keyword evidence="1" id="KW-0472">Membrane</keyword>
<feature type="transmembrane region" description="Helical" evidence="1">
    <location>
        <begin position="185"/>
        <end position="209"/>
    </location>
</feature>
<evidence type="ECO:0000313" key="4">
    <source>
        <dbReference type="Proteomes" id="UP001144096"/>
    </source>
</evidence>
<gene>
    <name evidence="3" type="ORF">M8542_47105</name>
</gene>
<evidence type="ECO:0000259" key="2">
    <source>
        <dbReference type="Pfam" id="PF26371"/>
    </source>
</evidence>
<dbReference type="Pfam" id="PF26371">
    <property type="entry name" value="AftB_C"/>
    <property type="match status" value="1"/>
</dbReference>
<dbReference type="RefSeq" id="WP_257926964.1">
    <property type="nucleotide sequence ID" value="NZ_JAMXQV010000045.1"/>
</dbReference>